<name>A0A286DDU7_9GAMM</name>
<proteinExistence type="predicted"/>
<accession>A0A286DDU7</accession>
<dbReference type="Proteomes" id="UP000219374">
    <property type="component" value="Unassembled WGS sequence"/>
</dbReference>
<gene>
    <name evidence="1" type="ORF">SAMN06296416_11122</name>
</gene>
<sequence>MVHEWYSYRENVRNELVGSTTSRAPNGLLIQQEIAPVTYRYKCLVRVLVDPESELVTDYSVEGNDCRSW</sequence>
<dbReference type="EMBL" id="OCND01000011">
    <property type="protein sequence ID" value="SOD56815.1"/>
    <property type="molecule type" value="Genomic_DNA"/>
</dbReference>
<reference evidence="1 2" key="1">
    <citation type="submission" date="2017-09" db="EMBL/GenBank/DDBJ databases">
        <authorList>
            <person name="Ehlers B."/>
            <person name="Leendertz F.H."/>
        </authorList>
    </citation>
    <scope>NUCLEOTIDE SEQUENCE [LARGE SCALE GENOMIC DNA]</scope>
    <source>
        <strain evidence="1 2">CGMCC 1.10978</strain>
    </source>
</reference>
<evidence type="ECO:0000313" key="1">
    <source>
        <dbReference type="EMBL" id="SOD56815.1"/>
    </source>
</evidence>
<evidence type="ECO:0000313" key="2">
    <source>
        <dbReference type="Proteomes" id="UP000219374"/>
    </source>
</evidence>
<keyword evidence="2" id="KW-1185">Reference proteome</keyword>
<protein>
    <submittedName>
        <fullName evidence="1">Uncharacterized protein</fullName>
    </submittedName>
</protein>
<dbReference type="AlphaFoldDB" id="A0A286DDU7"/>
<organism evidence="1 2">
    <name type="scientific">Pseudoxanthomonas wuyuanensis</name>
    <dbReference type="NCBI Taxonomy" id="1073196"/>
    <lineage>
        <taxon>Bacteria</taxon>
        <taxon>Pseudomonadati</taxon>
        <taxon>Pseudomonadota</taxon>
        <taxon>Gammaproteobacteria</taxon>
        <taxon>Lysobacterales</taxon>
        <taxon>Lysobacteraceae</taxon>
        <taxon>Pseudoxanthomonas</taxon>
    </lineage>
</organism>